<feature type="region of interest" description="Disordered" evidence="1">
    <location>
        <begin position="904"/>
        <end position="927"/>
    </location>
</feature>
<feature type="region of interest" description="Disordered" evidence="1">
    <location>
        <begin position="587"/>
        <end position="620"/>
    </location>
</feature>
<dbReference type="InterPro" id="IPR003323">
    <property type="entry name" value="OTU_dom"/>
</dbReference>
<feature type="compositionally biased region" description="Polar residues" evidence="1">
    <location>
        <begin position="210"/>
        <end position="224"/>
    </location>
</feature>
<dbReference type="PANTHER" id="PTHR10773:SF19">
    <property type="match status" value="1"/>
</dbReference>
<dbReference type="EMBL" id="JBAMIC010000021">
    <property type="protein sequence ID" value="KAK7092438.1"/>
    <property type="molecule type" value="Genomic_DNA"/>
</dbReference>
<dbReference type="Gene3D" id="3.90.70.80">
    <property type="match status" value="1"/>
</dbReference>
<evidence type="ECO:0000256" key="1">
    <source>
        <dbReference type="SAM" id="MobiDB-lite"/>
    </source>
</evidence>
<dbReference type="SUPFAM" id="SSF54001">
    <property type="entry name" value="Cysteine proteinases"/>
    <property type="match status" value="1"/>
</dbReference>
<dbReference type="AlphaFoldDB" id="A0AAN9ASH6"/>
<name>A0AAN9ASH6_9CAEN</name>
<gene>
    <name evidence="3" type="ORF">V1264_008180</name>
</gene>
<keyword evidence="4" id="KW-1185">Reference proteome</keyword>
<accession>A0AAN9ASH6</accession>
<dbReference type="InterPro" id="IPR038765">
    <property type="entry name" value="Papain-like_cys_pep_sf"/>
</dbReference>
<sequence length="927" mass="104753">MTPVIDIEMAQAGDASKKTHDHFLKAQKTHKSRLDNLLCANGLQRQEIAPDGNCFFNAAVEHFEDITHLELRTCLCNQLSDNFGTYINFIGNFSTEDENERFLRYFFNVQELRSPGKWSNDAADLLPQALADWSERVVRIYSSDPFTPVIDVLPTTGNSDDTSITLAFVAHEPTHYDACHVRSRPGKVTAKSATTPSTADQDCHPVNPSAPDQDSHPVTSSTADQDCHPVTPSAHDQDYRPVTPSAHDQDSRPVTSSTADQDAHPVNPSAPDQDSRPVTPSAPGQDSRPVTPSTPDQLDSRPLAPVDTAPITPRKQGSYNTPPKKRIVRKREAEPEKWKKNVRKVLHLEGKEYISQNGSTVPAKTMGPVDCSKCRYRCTQKMSSDQHLELFQTFYALGTYERQKDFVCTNVKQKKTVTILGEDNQPSQKKRQVCRVFTFTVEGTVHRVCKKFFLSTLAKGETYVDHALENTCSGVFCATGRRGKALPHNKFSEESVNQATEHISSFPVVESHYTRKDTQRMYLPSNLTIKKMYDLYLERCQQQEQRPVSQKKYRQIFNENFNYSFHTPKKDQCAICVIHDSKLKQGTASDEEKQRFKEHIDRKNRARDEKDGDKREATANPSKHVVTIDLQAVLQAPCGLVSQLYYKRKLSVYNFTVYSLADKKGTCFTWDESEGKRGSCEIATCLYIYLSSLPKSVEEVTIFSDCCSGQNRNQYLAAAMVHAVNNISNIKVIRHKYLETGHTQMECDSMHSAITFAKKHTPIYTPCGWDIILRMARRGQPYVVIPLKHTDFLDVKQLACSAVRNTKTDINGQRVNWLTVKCLQFVQGEEELLYLKTSFDEEEYRVLRLVTSGKRGRTSSLTKTTIAPRYSSKLPISEAKKRDLLSLCKSAIIPEQHHDYYKALPSSTSAADKLPEPDLEEEDADSD</sequence>
<dbReference type="Proteomes" id="UP001374579">
    <property type="component" value="Unassembled WGS sequence"/>
</dbReference>
<protein>
    <recommendedName>
        <fullName evidence="2">OTU domain-containing protein</fullName>
    </recommendedName>
</protein>
<dbReference type="PROSITE" id="PS50802">
    <property type="entry name" value="OTU"/>
    <property type="match status" value="1"/>
</dbReference>
<reference evidence="3 4" key="1">
    <citation type="submission" date="2024-02" db="EMBL/GenBank/DDBJ databases">
        <title>Chromosome-scale genome assembly of the rough periwinkle Littorina saxatilis.</title>
        <authorList>
            <person name="De Jode A."/>
            <person name="Faria R."/>
            <person name="Formenti G."/>
            <person name="Sims Y."/>
            <person name="Smith T.P."/>
            <person name="Tracey A."/>
            <person name="Wood J.M.D."/>
            <person name="Zagrodzka Z.B."/>
            <person name="Johannesson K."/>
            <person name="Butlin R.K."/>
            <person name="Leder E.H."/>
        </authorList>
    </citation>
    <scope>NUCLEOTIDE SEQUENCE [LARGE SCALE GENOMIC DNA]</scope>
    <source>
        <strain evidence="3">Snail1</strain>
        <tissue evidence="3">Muscle</tissue>
    </source>
</reference>
<comment type="caution">
    <text evidence="3">The sequence shown here is derived from an EMBL/GenBank/DDBJ whole genome shotgun (WGS) entry which is preliminary data.</text>
</comment>
<feature type="compositionally biased region" description="Polar residues" evidence="1">
    <location>
        <begin position="270"/>
        <end position="297"/>
    </location>
</feature>
<organism evidence="3 4">
    <name type="scientific">Littorina saxatilis</name>
    <dbReference type="NCBI Taxonomy" id="31220"/>
    <lineage>
        <taxon>Eukaryota</taxon>
        <taxon>Metazoa</taxon>
        <taxon>Spiralia</taxon>
        <taxon>Lophotrochozoa</taxon>
        <taxon>Mollusca</taxon>
        <taxon>Gastropoda</taxon>
        <taxon>Caenogastropoda</taxon>
        <taxon>Littorinimorpha</taxon>
        <taxon>Littorinoidea</taxon>
        <taxon>Littorinidae</taxon>
        <taxon>Littorina</taxon>
    </lineage>
</organism>
<feature type="compositionally biased region" description="Basic and acidic residues" evidence="1">
    <location>
        <begin position="590"/>
        <end position="617"/>
    </location>
</feature>
<proteinExistence type="predicted"/>
<feature type="compositionally biased region" description="Acidic residues" evidence="1">
    <location>
        <begin position="917"/>
        <end position="927"/>
    </location>
</feature>
<feature type="compositionally biased region" description="Polar residues" evidence="1">
    <location>
        <begin position="191"/>
        <end position="200"/>
    </location>
</feature>
<dbReference type="PANTHER" id="PTHR10773">
    <property type="entry name" value="DNA-DIRECTED RNA POLYMERASES I, II, AND III SUBUNIT RPABC2"/>
    <property type="match status" value="1"/>
</dbReference>
<feature type="domain" description="OTU" evidence="2">
    <location>
        <begin position="43"/>
        <end position="182"/>
    </location>
</feature>
<feature type="region of interest" description="Disordered" evidence="1">
    <location>
        <begin position="185"/>
        <end position="335"/>
    </location>
</feature>
<evidence type="ECO:0000313" key="3">
    <source>
        <dbReference type="EMBL" id="KAK7092438.1"/>
    </source>
</evidence>
<dbReference type="CDD" id="cd22758">
    <property type="entry name" value="OTU_232R-like"/>
    <property type="match status" value="1"/>
</dbReference>
<evidence type="ECO:0000313" key="4">
    <source>
        <dbReference type="Proteomes" id="UP001374579"/>
    </source>
</evidence>
<evidence type="ECO:0000259" key="2">
    <source>
        <dbReference type="PROSITE" id="PS50802"/>
    </source>
</evidence>